<feature type="region of interest" description="Disordered" evidence="3">
    <location>
        <begin position="45"/>
        <end position="88"/>
    </location>
</feature>
<feature type="domain" description="Transcription termination and cleavage factor C-terminal" evidence="4">
    <location>
        <begin position="295"/>
        <end position="327"/>
    </location>
</feature>
<feature type="compositionally biased region" description="Low complexity" evidence="3">
    <location>
        <begin position="191"/>
        <end position="201"/>
    </location>
</feature>
<organism evidence="6 7">
    <name type="scientific">Antrodiella citrinella</name>
    <dbReference type="NCBI Taxonomy" id="2447956"/>
    <lineage>
        <taxon>Eukaryota</taxon>
        <taxon>Fungi</taxon>
        <taxon>Dikarya</taxon>
        <taxon>Basidiomycota</taxon>
        <taxon>Agaricomycotina</taxon>
        <taxon>Agaricomycetes</taxon>
        <taxon>Polyporales</taxon>
        <taxon>Steccherinaceae</taxon>
        <taxon>Antrodiella</taxon>
    </lineage>
</organism>
<evidence type="ECO:0000256" key="1">
    <source>
        <dbReference type="ARBA" id="ARBA00004123"/>
    </source>
</evidence>
<reference evidence="6 7" key="1">
    <citation type="submission" date="2019-02" db="EMBL/GenBank/DDBJ databases">
        <title>Genome sequencing of the rare red list fungi Antrodiella citrinella (Flaviporus citrinellus).</title>
        <authorList>
            <person name="Buettner E."/>
            <person name="Kellner H."/>
        </authorList>
    </citation>
    <scope>NUCLEOTIDE SEQUENCE [LARGE SCALE GENOMIC DNA]</scope>
    <source>
        <strain evidence="6 7">DSM 108506</strain>
    </source>
</reference>
<dbReference type="InterPro" id="IPR035979">
    <property type="entry name" value="RBD_domain_sf"/>
</dbReference>
<evidence type="ECO:0000259" key="5">
    <source>
        <dbReference type="Pfam" id="PF14327"/>
    </source>
</evidence>
<feature type="compositionally biased region" description="Basic and acidic residues" evidence="3">
    <location>
        <begin position="45"/>
        <end position="64"/>
    </location>
</feature>
<evidence type="ECO:0000259" key="4">
    <source>
        <dbReference type="Pfam" id="PF14304"/>
    </source>
</evidence>
<keyword evidence="2" id="KW-0539">Nucleus</keyword>
<evidence type="ECO:0000256" key="3">
    <source>
        <dbReference type="SAM" id="MobiDB-lite"/>
    </source>
</evidence>
<dbReference type="Gene3D" id="3.30.70.330">
    <property type="match status" value="1"/>
</dbReference>
<feature type="compositionally biased region" description="Gly residues" evidence="3">
    <location>
        <begin position="65"/>
        <end position="86"/>
    </location>
</feature>
<evidence type="ECO:0000256" key="2">
    <source>
        <dbReference type="ARBA" id="ARBA00023242"/>
    </source>
</evidence>
<gene>
    <name evidence="6" type="ORF">EUX98_g6999</name>
</gene>
<dbReference type="InterPro" id="IPR038192">
    <property type="entry name" value="CSTF_C_sf"/>
</dbReference>
<evidence type="ECO:0000313" key="7">
    <source>
        <dbReference type="Proteomes" id="UP000308730"/>
    </source>
</evidence>
<dbReference type="Pfam" id="PF14327">
    <property type="entry name" value="CSTF2_hinge"/>
    <property type="match status" value="1"/>
</dbReference>
<dbReference type="SUPFAM" id="SSF54928">
    <property type="entry name" value="RNA-binding domain, RBD"/>
    <property type="match status" value="1"/>
</dbReference>
<evidence type="ECO:0000313" key="6">
    <source>
        <dbReference type="EMBL" id="THH27190.1"/>
    </source>
</evidence>
<feature type="compositionally biased region" description="Pro residues" evidence="3">
    <location>
        <begin position="236"/>
        <end position="279"/>
    </location>
</feature>
<dbReference type="Gene3D" id="1.25.40.630">
    <property type="match status" value="1"/>
</dbReference>
<proteinExistence type="predicted"/>
<feature type="domain" description="Cleavage stimulation factor subunit 2 hinge" evidence="5">
    <location>
        <begin position="101"/>
        <end position="177"/>
    </location>
</feature>
<dbReference type="InterPro" id="IPR025742">
    <property type="entry name" value="CSTF2_hinge"/>
</dbReference>
<dbReference type="InterPro" id="IPR012677">
    <property type="entry name" value="Nucleotide-bd_a/b_plait_sf"/>
</dbReference>
<sequence>MQDHDTALSAVRNLNGQEIGGRPLRIDLADSDPFLEGKTTIRGELIDAGETRAQWREREREREFGGGGSSSGTSGRGGHGGGGSGRYPGAKNDANAFLAKLPRGVQIPPGSSALDSISALLARENPSQILEVLAQMKVGLTSQSDYLLCIRERLGYALFQALLLNKIVDPTILNRMLAATASSSNPPPQQHTPAPQQQQHFAPPPPVHHPQPGYGAHPVPPPHLSNQPVGGTPPNAMYPPPHQNPHMPPPAQLPPYYGRPPPGMGAPPPQQQQAMPPPQQQQQAAPQIPNAMGYDAAQRDMLAQVLALTQDQINSLPAMERDQIIQLAVNVNMKLGCLATVDIKKT</sequence>
<comment type="caution">
    <text evidence="6">The sequence shown here is derived from an EMBL/GenBank/DDBJ whole genome shotgun (WGS) entry which is preliminary data.</text>
</comment>
<dbReference type="Pfam" id="PF14304">
    <property type="entry name" value="CSTF_C"/>
    <property type="match status" value="1"/>
</dbReference>
<protein>
    <recommendedName>
        <fullName evidence="8">RRM domain-containing protein</fullName>
    </recommendedName>
</protein>
<name>A0A4S4MV19_9APHY</name>
<dbReference type="GO" id="GO:0031124">
    <property type="term" value="P:mRNA 3'-end processing"/>
    <property type="evidence" value="ECO:0007669"/>
    <property type="project" value="InterPro"/>
</dbReference>
<comment type="subcellular location">
    <subcellularLocation>
        <location evidence="1">Nucleus</location>
    </subcellularLocation>
</comment>
<keyword evidence="7" id="KW-1185">Reference proteome</keyword>
<dbReference type="Gene3D" id="1.10.20.70">
    <property type="entry name" value="Transcription termination and cleavage factor, C-terminal domain"/>
    <property type="match status" value="1"/>
</dbReference>
<evidence type="ECO:0008006" key="8">
    <source>
        <dbReference type="Google" id="ProtNLM"/>
    </source>
</evidence>
<dbReference type="OrthoDB" id="272703at2759"/>
<dbReference type="GO" id="GO:0003729">
    <property type="term" value="F:mRNA binding"/>
    <property type="evidence" value="ECO:0007669"/>
    <property type="project" value="TreeGrafter"/>
</dbReference>
<dbReference type="GO" id="GO:0005847">
    <property type="term" value="C:mRNA cleavage and polyadenylation specificity factor complex"/>
    <property type="evidence" value="ECO:0007669"/>
    <property type="project" value="TreeGrafter"/>
</dbReference>
<dbReference type="PANTHER" id="PTHR45735">
    <property type="entry name" value="CLEAVAGE STIMULATION FACTOR SUBUNIT 2"/>
    <property type="match status" value="1"/>
</dbReference>
<dbReference type="Proteomes" id="UP000308730">
    <property type="component" value="Unassembled WGS sequence"/>
</dbReference>
<accession>A0A4S4MV19</accession>
<feature type="region of interest" description="Disordered" evidence="3">
    <location>
        <begin position="181"/>
        <end position="286"/>
    </location>
</feature>
<dbReference type="AlphaFoldDB" id="A0A4S4MV19"/>
<dbReference type="InterPro" id="IPR026896">
    <property type="entry name" value="CSTF_C"/>
</dbReference>
<dbReference type="PANTHER" id="PTHR45735:SF2">
    <property type="entry name" value="CLEAVAGE STIMULATION FACTOR SUBUNIT 2"/>
    <property type="match status" value="1"/>
</dbReference>
<dbReference type="EMBL" id="SGPM01000272">
    <property type="protein sequence ID" value="THH27190.1"/>
    <property type="molecule type" value="Genomic_DNA"/>
</dbReference>